<evidence type="ECO:0000256" key="11">
    <source>
        <dbReference type="RuleBase" id="RU003313"/>
    </source>
</evidence>
<dbReference type="EMBL" id="FUYV01000004">
    <property type="protein sequence ID" value="SKB66917.1"/>
    <property type="molecule type" value="Genomic_DNA"/>
</dbReference>
<keyword evidence="14" id="KW-1185">Reference proteome</keyword>
<dbReference type="KEGG" id="asx:CDL62_16245"/>
<evidence type="ECO:0000256" key="3">
    <source>
        <dbReference type="ARBA" id="ARBA00022694"/>
    </source>
</evidence>
<name>A0A1T5D5M0_9BACT</name>
<dbReference type="AlphaFoldDB" id="A0A1T5D5M0"/>
<feature type="domain" description="TrmE-type G" evidence="12">
    <location>
        <begin position="222"/>
        <end position="392"/>
    </location>
</feature>
<dbReference type="Pfam" id="PF01926">
    <property type="entry name" value="MMR_HSR1"/>
    <property type="match status" value="1"/>
</dbReference>
<dbReference type="CDD" id="cd14858">
    <property type="entry name" value="TrmE_N"/>
    <property type="match status" value="1"/>
</dbReference>
<keyword evidence="6 10" id="KW-0378">Hydrolase</keyword>
<feature type="binding site" evidence="10">
    <location>
        <begin position="232"/>
        <end position="237"/>
    </location>
    <ligand>
        <name>GTP</name>
        <dbReference type="ChEBI" id="CHEBI:37565"/>
    </ligand>
</feature>
<feature type="binding site" evidence="10">
    <location>
        <position position="87"/>
    </location>
    <ligand>
        <name>(6S)-5-formyl-5,6,7,8-tetrahydrofolate</name>
        <dbReference type="ChEBI" id="CHEBI:57457"/>
    </ligand>
</feature>
<dbReference type="InterPro" id="IPR027266">
    <property type="entry name" value="TrmE/GcvT-like"/>
</dbReference>
<dbReference type="GO" id="GO:0005829">
    <property type="term" value="C:cytosol"/>
    <property type="evidence" value="ECO:0007669"/>
    <property type="project" value="TreeGrafter"/>
</dbReference>
<dbReference type="Gene3D" id="1.20.120.430">
    <property type="entry name" value="tRNA modification GTPase MnmE domain 2"/>
    <property type="match status" value="1"/>
</dbReference>
<dbReference type="FunFam" id="3.40.50.300:FF:001376">
    <property type="entry name" value="tRNA modification GTPase MnmE"/>
    <property type="match status" value="1"/>
</dbReference>
<evidence type="ECO:0000256" key="9">
    <source>
        <dbReference type="ARBA" id="ARBA00023134"/>
    </source>
</evidence>
<feature type="binding site" evidence="10">
    <location>
        <position position="232"/>
    </location>
    <ligand>
        <name>K(+)</name>
        <dbReference type="ChEBI" id="CHEBI:29103"/>
    </ligand>
</feature>
<dbReference type="NCBIfam" id="TIGR00231">
    <property type="entry name" value="small_GTP"/>
    <property type="match status" value="1"/>
</dbReference>
<evidence type="ECO:0000256" key="10">
    <source>
        <dbReference type="HAMAP-Rule" id="MF_00379"/>
    </source>
</evidence>
<feature type="binding site" evidence="10">
    <location>
        <begin position="251"/>
        <end position="257"/>
    </location>
    <ligand>
        <name>GTP</name>
        <dbReference type="ChEBI" id="CHEBI:37565"/>
    </ligand>
</feature>
<feature type="binding site" evidence="10">
    <location>
        <position position="23"/>
    </location>
    <ligand>
        <name>(6S)-5-formyl-5,6,7,8-tetrahydrofolate</name>
        <dbReference type="ChEBI" id="CHEBI:57457"/>
    </ligand>
</feature>
<dbReference type="InterPro" id="IPR004520">
    <property type="entry name" value="GTPase_MnmE"/>
</dbReference>
<dbReference type="EC" id="3.6.-.-" evidence="10"/>
<dbReference type="Pfam" id="PF10396">
    <property type="entry name" value="TrmE_N"/>
    <property type="match status" value="1"/>
</dbReference>
<evidence type="ECO:0000259" key="12">
    <source>
        <dbReference type="PROSITE" id="PS51709"/>
    </source>
</evidence>
<keyword evidence="2 10" id="KW-0963">Cytoplasm</keyword>
<gene>
    <name evidence="10" type="primary">mnmE</name>
    <name evidence="10" type="synonym">trmE</name>
    <name evidence="13" type="ORF">SAMN03080601_00985</name>
</gene>
<dbReference type="HAMAP" id="MF_00379">
    <property type="entry name" value="GTPase_MnmE"/>
    <property type="match status" value="1"/>
</dbReference>
<feature type="binding site" evidence="10">
    <location>
        <begin position="276"/>
        <end position="279"/>
    </location>
    <ligand>
        <name>GTP</name>
        <dbReference type="ChEBI" id="CHEBI:37565"/>
    </ligand>
</feature>
<evidence type="ECO:0000256" key="4">
    <source>
        <dbReference type="ARBA" id="ARBA00022723"/>
    </source>
</evidence>
<keyword evidence="5 10" id="KW-0547">Nucleotide-binding</keyword>
<comment type="subunit">
    <text evidence="10">Homodimer. Heterotetramer of two MnmE and two MnmG subunits.</text>
</comment>
<dbReference type="Gene3D" id="3.30.1360.120">
    <property type="entry name" value="Probable tRNA modification gtpase trme, domain 1"/>
    <property type="match status" value="1"/>
</dbReference>
<dbReference type="PANTHER" id="PTHR42714">
    <property type="entry name" value="TRNA MODIFICATION GTPASE GTPBP3"/>
    <property type="match status" value="1"/>
</dbReference>
<keyword evidence="4 10" id="KW-0479">Metal-binding</keyword>
<dbReference type="GO" id="GO:0003924">
    <property type="term" value="F:GTPase activity"/>
    <property type="evidence" value="ECO:0007669"/>
    <property type="project" value="UniProtKB-UniRule"/>
</dbReference>
<keyword evidence="8 10" id="KW-0630">Potassium</keyword>
<evidence type="ECO:0000256" key="8">
    <source>
        <dbReference type="ARBA" id="ARBA00022958"/>
    </source>
</evidence>
<evidence type="ECO:0000256" key="2">
    <source>
        <dbReference type="ARBA" id="ARBA00022490"/>
    </source>
</evidence>
<reference evidence="13 14" key="1">
    <citation type="submission" date="2017-02" db="EMBL/GenBank/DDBJ databases">
        <authorList>
            <person name="Peterson S.W."/>
        </authorList>
    </citation>
    <scope>NUCLEOTIDE SEQUENCE [LARGE SCALE GENOMIC DNA]</scope>
    <source>
        <strain evidence="13 14">DSM 24412</strain>
    </source>
</reference>
<evidence type="ECO:0000256" key="1">
    <source>
        <dbReference type="ARBA" id="ARBA00011043"/>
    </source>
</evidence>
<keyword evidence="3 10" id="KW-0819">tRNA processing</keyword>
<dbReference type="RefSeq" id="WP_079556761.1">
    <property type="nucleotide sequence ID" value="NZ_CP021904.1"/>
</dbReference>
<dbReference type="InterPro" id="IPR018948">
    <property type="entry name" value="GTP-bd_TrmE_N"/>
</dbReference>
<feature type="binding site" evidence="10">
    <location>
        <position position="470"/>
    </location>
    <ligand>
        <name>(6S)-5-formyl-5,6,7,8-tetrahydrofolate</name>
        <dbReference type="ChEBI" id="CHEBI:57457"/>
    </ligand>
</feature>
<dbReference type="InterPro" id="IPR025867">
    <property type="entry name" value="MnmE_helical"/>
</dbReference>
<dbReference type="STRING" id="889453.SAMN03080601_00985"/>
<evidence type="ECO:0000256" key="6">
    <source>
        <dbReference type="ARBA" id="ARBA00022801"/>
    </source>
</evidence>
<feature type="binding site" evidence="10">
    <location>
        <position position="236"/>
    </location>
    <ligand>
        <name>Mg(2+)</name>
        <dbReference type="ChEBI" id="CHEBI:18420"/>
    </ligand>
</feature>
<dbReference type="GO" id="GO:0005525">
    <property type="term" value="F:GTP binding"/>
    <property type="evidence" value="ECO:0007669"/>
    <property type="project" value="UniProtKB-UniRule"/>
</dbReference>
<feature type="binding site" evidence="10">
    <location>
        <position position="253"/>
    </location>
    <ligand>
        <name>K(+)</name>
        <dbReference type="ChEBI" id="CHEBI:29103"/>
    </ligand>
</feature>
<feature type="binding site" evidence="10">
    <location>
        <position position="256"/>
    </location>
    <ligand>
        <name>K(+)</name>
        <dbReference type="ChEBI" id="CHEBI:29103"/>
    </ligand>
</feature>
<dbReference type="InterPro" id="IPR006073">
    <property type="entry name" value="GTP-bd"/>
</dbReference>
<dbReference type="GO" id="GO:0046872">
    <property type="term" value="F:metal ion binding"/>
    <property type="evidence" value="ECO:0007669"/>
    <property type="project" value="UniProtKB-KW"/>
</dbReference>
<comment type="cofactor">
    <cofactor evidence="10">
        <name>K(+)</name>
        <dbReference type="ChEBI" id="CHEBI:29103"/>
    </cofactor>
    <text evidence="10">Binds 1 potassium ion per subunit.</text>
</comment>
<feature type="binding site" evidence="10">
    <location>
        <position position="257"/>
    </location>
    <ligand>
        <name>Mg(2+)</name>
        <dbReference type="ChEBI" id="CHEBI:18420"/>
    </ligand>
</feature>
<comment type="subcellular location">
    <subcellularLocation>
        <location evidence="10">Cytoplasm</location>
    </subcellularLocation>
</comment>
<feature type="binding site" evidence="10">
    <location>
        <position position="126"/>
    </location>
    <ligand>
        <name>(6S)-5-formyl-5,6,7,8-tetrahydrofolate</name>
        <dbReference type="ChEBI" id="CHEBI:57457"/>
    </ligand>
</feature>
<keyword evidence="9 10" id="KW-0342">GTP-binding</keyword>
<dbReference type="FunFam" id="3.30.1360.120:FF:000003">
    <property type="entry name" value="tRNA modification GTPase MnmE"/>
    <property type="match status" value="1"/>
</dbReference>
<comment type="similarity">
    <text evidence="1 10 11">Belongs to the TRAFAC class TrmE-Era-EngA-EngB-Septin-like GTPase superfamily. TrmE GTPase family.</text>
</comment>
<dbReference type="InterPro" id="IPR027417">
    <property type="entry name" value="P-loop_NTPase"/>
</dbReference>
<dbReference type="Proteomes" id="UP000191055">
    <property type="component" value="Unassembled WGS sequence"/>
</dbReference>
<dbReference type="PRINTS" id="PR00449">
    <property type="entry name" value="RASTRNSFRMNG"/>
</dbReference>
<evidence type="ECO:0000256" key="7">
    <source>
        <dbReference type="ARBA" id="ARBA00022842"/>
    </source>
</evidence>
<dbReference type="Pfam" id="PF12631">
    <property type="entry name" value="MnmE_helical"/>
    <property type="match status" value="1"/>
</dbReference>
<dbReference type="PROSITE" id="PS51709">
    <property type="entry name" value="G_TRME"/>
    <property type="match status" value="1"/>
</dbReference>
<accession>A0A1T5D5M0</accession>
<evidence type="ECO:0000313" key="14">
    <source>
        <dbReference type="Proteomes" id="UP000191055"/>
    </source>
</evidence>
<dbReference type="GO" id="GO:0002098">
    <property type="term" value="P:tRNA wobble uridine modification"/>
    <property type="evidence" value="ECO:0007669"/>
    <property type="project" value="TreeGrafter"/>
</dbReference>
<comment type="function">
    <text evidence="10">Exhibits a very high intrinsic GTPase hydrolysis rate. Involved in the addition of a carboxymethylaminomethyl (cmnm) group at the wobble position (U34) of certain tRNAs, forming tRNA-cmnm(5)s(2)U34.</text>
</comment>
<dbReference type="GO" id="GO:0030488">
    <property type="term" value="P:tRNA methylation"/>
    <property type="evidence" value="ECO:0007669"/>
    <property type="project" value="TreeGrafter"/>
</dbReference>
<dbReference type="OrthoDB" id="9805918at2"/>
<proteinExistence type="inferred from homology"/>
<dbReference type="InterPro" id="IPR005225">
    <property type="entry name" value="Small_GTP-bd"/>
</dbReference>
<dbReference type="Gene3D" id="3.40.50.300">
    <property type="entry name" value="P-loop containing nucleotide triphosphate hydrolases"/>
    <property type="match status" value="1"/>
</dbReference>
<dbReference type="GO" id="GO:0042802">
    <property type="term" value="F:identical protein binding"/>
    <property type="evidence" value="ECO:0007669"/>
    <property type="project" value="UniProtKB-ARBA"/>
</dbReference>
<organism evidence="13 14">
    <name type="scientific">Alkalitalea saponilacus</name>
    <dbReference type="NCBI Taxonomy" id="889453"/>
    <lineage>
        <taxon>Bacteria</taxon>
        <taxon>Pseudomonadati</taxon>
        <taxon>Bacteroidota</taxon>
        <taxon>Bacteroidia</taxon>
        <taxon>Marinilabiliales</taxon>
        <taxon>Marinilabiliaceae</taxon>
        <taxon>Alkalitalea</taxon>
    </lineage>
</organism>
<dbReference type="CDD" id="cd04164">
    <property type="entry name" value="trmE"/>
    <property type="match status" value="1"/>
</dbReference>
<dbReference type="PANTHER" id="PTHR42714:SF2">
    <property type="entry name" value="TRNA MODIFICATION GTPASE GTPBP3, MITOCHONDRIAL"/>
    <property type="match status" value="1"/>
</dbReference>
<dbReference type="InterPro" id="IPR031168">
    <property type="entry name" value="G_TrmE"/>
</dbReference>
<sequence length="470" mass="51618">MTTNDTICAISTAKGMGAIAVIRIAGENAFKITDIIFKPAKKGKIITEQPANSIHFGTVCDGDSEIDEVLVSVFKAPHSFTGDDIIEIACHGAPYIQQQLLQLLTKHGARLAEPGEFTQRAFLNGKMDLSQAEAVADLIASQSEAARRVALQQMRGGFSSELMQLRERLLWFISMIELELDFSEEDVEFANRDELNELVDEITSHIERLVKSFSLGNAIKNGIPVAIAGHTNAGKSTLLNALLNEERAIVSDIHGTTRDAIEDTINIEGISFRFIDTAGIRSTADAIENLGIELTYSKIKQASIVLLLVDVTDADEKIHEAIQNILSKLESDHQQLIVVVNKTDLAKDDEIERRFSHNAFKELTGNNTILPISAKFKTNLDNLTIELLRTVNLSAIDSDDVIVTNARHHEALSNALESITRVKEGLNSNISGDFLAQDIREVLHYLGSITGQISTDEILGNIFKNFCIGK</sequence>
<evidence type="ECO:0000313" key="13">
    <source>
        <dbReference type="EMBL" id="SKB66917.1"/>
    </source>
</evidence>
<comment type="caution">
    <text evidence="10">Lacks conserved residue(s) required for the propagation of feature annotation.</text>
</comment>
<keyword evidence="7 10" id="KW-0460">Magnesium</keyword>
<protein>
    <recommendedName>
        <fullName evidence="10">tRNA modification GTPase MnmE</fullName>
        <ecNumber evidence="10">3.6.-.-</ecNumber>
    </recommendedName>
</protein>
<dbReference type="NCBIfam" id="NF003661">
    <property type="entry name" value="PRK05291.1-3"/>
    <property type="match status" value="1"/>
</dbReference>
<dbReference type="SUPFAM" id="SSF52540">
    <property type="entry name" value="P-loop containing nucleoside triphosphate hydrolases"/>
    <property type="match status" value="1"/>
</dbReference>
<feature type="binding site" evidence="10">
    <location>
        <position position="251"/>
    </location>
    <ligand>
        <name>K(+)</name>
        <dbReference type="ChEBI" id="CHEBI:29103"/>
    </ligand>
</feature>
<dbReference type="InterPro" id="IPR027368">
    <property type="entry name" value="MnmE_dom2"/>
</dbReference>
<evidence type="ECO:0000256" key="5">
    <source>
        <dbReference type="ARBA" id="ARBA00022741"/>
    </source>
</evidence>
<dbReference type="NCBIfam" id="TIGR00450">
    <property type="entry name" value="mnmE_trmE_thdF"/>
    <property type="match status" value="1"/>
</dbReference>